<dbReference type="EMBL" id="KZ613488">
    <property type="protein sequence ID" value="PMD19616.1"/>
    <property type="molecule type" value="Genomic_DNA"/>
</dbReference>
<proteinExistence type="predicted"/>
<feature type="compositionally biased region" description="Low complexity" evidence="1">
    <location>
        <begin position="572"/>
        <end position="586"/>
    </location>
</feature>
<dbReference type="OrthoDB" id="3559171at2759"/>
<sequence length="664" mass="74252">MSMNGSYNIIWTGTHPTSANELATVIKEFIGNGLDEEEWKHELEARGWVYDTNIRNAIIHQEFVHFIPEIRRLLAEPNVAQDSSKSNSRTSIFKRIRGEEWIKGVPDERAERLGNRMLYGKVAKLRVFQERIKKFIDETSSESHRSEPKFEDDFNEKMNPATPGRTLTSFPGLTSTSTAHPSNNYSYGLLVPNGCPSTAPFPNNAIYASGQSPGNDTTPPELSTDWSASKDSQMLIGSKHYAYPHTTSLAPSPPLTEAGIQHSMYHGNPHPGAHVPHEFAVMPTQQHQSSFDSNFNLLAHEYPYCPLENTTQDAIRRDNPDEEMQTDRDEMTYETPYENGINRTLQPRPPQHLMGFDSSTTLATGVQDCFNRHVDSNTIYNELSQPMHGYNTHSQVTPSSNDTSPIPGGHVASPRAVFKNDEASIYRPKNNNSCPESDTEMENGTMYQPRSTNSTTRLASPTDTAEVVIWRKIAQEQGEQLRARDAENFEMKNIIKKFLEIQISNKKHIDRIAQNNSLANELLRQAIDGRATHDEPESRAFSQPNHAQPAKPDPGDSLSKAPASTTHTRNKSTVSSSAGTTTTTSSPAGNLKEVSRQIDDLNSKIKSILKSLKENKSNTHDTKHDEMRSTLRMSKNREDFSHDVGRDSGIAMGESPRVSLNPLR</sequence>
<dbReference type="Proteomes" id="UP000235672">
    <property type="component" value="Unassembled WGS sequence"/>
</dbReference>
<evidence type="ECO:0000313" key="3">
    <source>
        <dbReference type="Proteomes" id="UP000235672"/>
    </source>
</evidence>
<evidence type="ECO:0000313" key="2">
    <source>
        <dbReference type="EMBL" id="PMD19616.1"/>
    </source>
</evidence>
<gene>
    <name evidence="2" type="ORF">NA56DRAFT_750320</name>
</gene>
<feature type="region of interest" description="Disordered" evidence="1">
    <location>
        <begin position="612"/>
        <end position="664"/>
    </location>
</feature>
<evidence type="ECO:0000256" key="1">
    <source>
        <dbReference type="SAM" id="MobiDB-lite"/>
    </source>
</evidence>
<organism evidence="2 3">
    <name type="scientific">Hyaloscypha hepaticicola</name>
    <dbReference type="NCBI Taxonomy" id="2082293"/>
    <lineage>
        <taxon>Eukaryota</taxon>
        <taxon>Fungi</taxon>
        <taxon>Dikarya</taxon>
        <taxon>Ascomycota</taxon>
        <taxon>Pezizomycotina</taxon>
        <taxon>Leotiomycetes</taxon>
        <taxon>Helotiales</taxon>
        <taxon>Hyaloscyphaceae</taxon>
        <taxon>Hyaloscypha</taxon>
    </lineage>
</organism>
<feature type="compositionally biased region" description="Polar residues" evidence="1">
    <location>
        <begin position="445"/>
        <end position="460"/>
    </location>
</feature>
<reference evidence="2 3" key="1">
    <citation type="submission" date="2016-05" db="EMBL/GenBank/DDBJ databases">
        <title>A degradative enzymes factory behind the ericoid mycorrhizal symbiosis.</title>
        <authorList>
            <consortium name="DOE Joint Genome Institute"/>
            <person name="Martino E."/>
            <person name="Morin E."/>
            <person name="Grelet G."/>
            <person name="Kuo A."/>
            <person name="Kohler A."/>
            <person name="Daghino S."/>
            <person name="Barry K."/>
            <person name="Choi C."/>
            <person name="Cichocki N."/>
            <person name="Clum A."/>
            <person name="Copeland A."/>
            <person name="Hainaut M."/>
            <person name="Haridas S."/>
            <person name="Labutti K."/>
            <person name="Lindquist E."/>
            <person name="Lipzen A."/>
            <person name="Khouja H.-R."/>
            <person name="Murat C."/>
            <person name="Ohm R."/>
            <person name="Olson A."/>
            <person name="Spatafora J."/>
            <person name="Veneault-Fourrey C."/>
            <person name="Henrissat B."/>
            <person name="Grigoriev I."/>
            <person name="Martin F."/>
            <person name="Perotto S."/>
        </authorList>
    </citation>
    <scope>NUCLEOTIDE SEQUENCE [LARGE SCALE GENOMIC DNA]</scope>
    <source>
        <strain evidence="2 3">UAMH 7357</strain>
    </source>
</reference>
<dbReference type="AlphaFoldDB" id="A0A2J6Q0B0"/>
<feature type="compositionally biased region" description="Polar residues" evidence="1">
    <location>
        <begin position="209"/>
        <end position="226"/>
    </location>
</feature>
<name>A0A2J6Q0B0_9HELO</name>
<feature type="compositionally biased region" description="Basic and acidic residues" evidence="1">
    <location>
        <begin position="138"/>
        <end position="156"/>
    </location>
</feature>
<feature type="region of interest" description="Disordered" evidence="1">
    <location>
        <begin position="207"/>
        <end position="226"/>
    </location>
</feature>
<feature type="region of interest" description="Disordered" evidence="1">
    <location>
        <begin position="138"/>
        <end position="162"/>
    </location>
</feature>
<feature type="region of interest" description="Disordered" evidence="1">
    <location>
        <begin position="425"/>
        <end position="460"/>
    </location>
</feature>
<protein>
    <submittedName>
        <fullName evidence="2">Uncharacterized protein</fullName>
    </submittedName>
</protein>
<keyword evidence="3" id="KW-1185">Reference proteome</keyword>
<feature type="compositionally biased region" description="Basic and acidic residues" evidence="1">
    <location>
        <begin position="612"/>
        <end position="646"/>
    </location>
</feature>
<accession>A0A2J6Q0B0</accession>
<feature type="region of interest" description="Disordered" evidence="1">
    <location>
        <begin position="531"/>
        <end position="594"/>
    </location>
</feature>